<dbReference type="InterPro" id="IPR047817">
    <property type="entry name" value="ABC2_TM_bact-type"/>
</dbReference>
<evidence type="ECO:0000256" key="6">
    <source>
        <dbReference type="RuleBase" id="RU361157"/>
    </source>
</evidence>
<evidence type="ECO:0000256" key="2">
    <source>
        <dbReference type="ARBA" id="ARBA00022692"/>
    </source>
</evidence>
<name>A0A285LRJ8_9NOCA</name>
<evidence type="ECO:0000256" key="4">
    <source>
        <dbReference type="ARBA" id="ARBA00023136"/>
    </source>
</evidence>
<keyword evidence="6" id="KW-0813">Transport</keyword>
<sequence>MSTTSFALTDSVTMLRRNLLHAKRYPSMTFSVVVMPVILMLVFNFVFGGALEKSSGGNYIDYLTPGMMLMLPAYLTVAVSVSVASDKTKGIVNRLRTMAIFQPSMLAGHVIGALIQALIGVVIMVAVALLIGFRPNANPVEWVAVFGLFALVMFAFSWLGVALGLIAPNPESASNLPFPLVMMPFLGSGLVATDTMPVGMRQFAEYQPFTPLTETLRGLLMGTEIGNNGIIALAWCVGLGLVGYLWSTSLFRKQSA</sequence>
<dbReference type="PANTHER" id="PTHR43229">
    <property type="entry name" value="NODULATION PROTEIN J"/>
    <property type="match status" value="1"/>
</dbReference>
<comment type="subcellular location">
    <subcellularLocation>
        <location evidence="6">Cell membrane</location>
        <topology evidence="6">Multi-pass membrane protein</topology>
    </subcellularLocation>
    <subcellularLocation>
        <location evidence="1">Membrane</location>
        <topology evidence="1">Multi-pass membrane protein</topology>
    </subcellularLocation>
</comment>
<protein>
    <recommendedName>
        <fullName evidence="6">Transport permease protein</fullName>
    </recommendedName>
</protein>
<dbReference type="InterPro" id="IPR051784">
    <property type="entry name" value="Nod_factor_ABC_transporter"/>
</dbReference>
<organism evidence="8 9">
    <name type="scientific">Nocardia amikacinitolerans</name>
    <dbReference type="NCBI Taxonomy" id="756689"/>
    <lineage>
        <taxon>Bacteria</taxon>
        <taxon>Bacillati</taxon>
        <taxon>Actinomycetota</taxon>
        <taxon>Actinomycetes</taxon>
        <taxon>Mycobacteriales</taxon>
        <taxon>Nocardiaceae</taxon>
        <taxon>Nocardia</taxon>
    </lineage>
</organism>
<evidence type="ECO:0000256" key="5">
    <source>
        <dbReference type="ARBA" id="ARBA00023251"/>
    </source>
</evidence>
<dbReference type="OrthoDB" id="670210at2"/>
<gene>
    <name evidence="8" type="ORF">SAMN04244553_4462</name>
</gene>
<feature type="transmembrane region" description="Helical" evidence="6">
    <location>
        <begin position="67"/>
        <end position="85"/>
    </location>
</feature>
<accession>A0A285LRJ8</accession>
<feature type="transmembrane region" description="Helical" evidence="6">
    <location>
        <begin position="178"/>
        <end position="200"/>
    </location>
</feature>
<keyword evidence="3 6" id="KW-1133">Transmembrane helix</keyword>
<dbReference type="STRING" id="1379680.GCA_001612615_03783"/>
<dbReference type="InterPro" id="IPR013525">
    <property type="entry name" value="ABC2_TM"/>
</dbReference>
<evidence type="ECO:0000256" key="3">
    <source>
        <dbReference type="ARBA" id="ARBA00022989"/>
    </source>
</evidence>
<keyword evidence="9" id="KW-1185">Reference proteome</keyword>
<feature type="transmembrane region" description="Helical" evidence="6">
    <location>
        <begin position="225"/>
        <end position="246"/>
    </location>
</feature>
<keyword evidence="4 6" id="KW-0472">Membrane</keyword>
<comment type="similarity">
    <text evidence="6">Belongs to the ABC-2 integral membrane protein family.</text>
</comment>
<evidence type="ECO:0000313" key="9">
    <source>
        <dbReference type="Proteomes" id="UP000219565"/>
    </source>
</evidence>
<reference evidence="8 9" key="1">
    <citation type="submission" date="2017-09" db="EMBL/GenBank/DDBJ databases">
        <authorList>
            <person name="Ehlers B."/>
            <person name="Leendertz F.H."/>
        </authorList>
    </citation>
    <scope>NUCLEOTIDE SEQUENCE [LARGE SCALE GENOMIC DNA]</scope>
    <source>
        <strain evidence="8 9">DSM 45537</strain>
    </source>
</reference>
<dbReference type="GO" id="GO:0046677">
    <property type="term" value="P:response to antibiotic"/>
    <property type="evidence" value="ECO:0007669"/>
    <property type="project" value="UniProtKB-KW"/>
</dbReference>
<keyword evidence="5" id="KW-0046">Antibiotic resistance</keyword>
<dbReference type="PANTHER" id="PTHR43229:SF2">
    <property type="entry name" value="NODULATION PROTEIN J"/>
    <property type="match status" value="1"/>
</dbReference>
<evidence type="ECO:0000256" key="1">
    <source>
        <dbReference type="ARBA" id="ARBA00004141"/>
    </source>
</evidence>
<dbReference type="Pfam" id="PF01061">
    <property type="entry name" value="ABC2_membrane"/>
    <property type="match status" value="1"/>
</dbReference>
<evidence type="ECO:0000313" key="8">
    <source>
        <dbReference type="EMBL" id="SNY87515.1"/>
    </source>
</evidence>
<dbReference type="RefSeq" id="WP_067786896.1">
    <property type="nucleotide sequence ID" value="NZ_JAMTCW010000002.1"/>
</dbReference>
<dbReference type="AlphaFoldDB" id="A0A285LRJ8"/>
<proteinExistence type="inferred from homology"/>
<feature type="transmembrane region" description="Helical" evidence="6">
    <location>
        <begin position="143"/>
        <end position="166"/>
    </location>
</feature>
<dbReference type="PROSITE" id="PS51012">
    <property type="entry name" value="ABC_TM2"/>
    <property type="match status" value="1"/>
</dbReference>
<evidence type="ECO:0000259" key="7">
    <source>
        <dbReference type="PROSITE" id="PS51012"/>
    </source>
</evidence>
<feature type="transmembrane region" description="Helical" evidence="6">
    <location>
        <begin position="25"/>
        <end position="47"/>
    </location>
</feature>
<dbReference type="GO" id="GO:0140359">
    <property type="term" value="F:ABC-type transporter activity"/>
    <property type="evidence" value="ECO:0007669"/>
    <property type="project" value="InterPro"/>
</dbReference>
<dbReference type="GO" id="GO:0043190">
    <property type="term" value="C:ATP-binding cassette (ABC) transporter complex"/>
    <property type="evidence" value="ECO:0007669"/>
    <property type="project" value="InterPro"/>
</dbReference>
<dbReference type="PIRSF" id="PIRSF006648">
    <property type="entry name" value="DrrB"/>
    <property type="match status" value="1"/>
</dbReference>
<dbReference type="Proteomes" id="UP000219565">
    <property type="component" value="Unassembled WGS sequence"/>
</dbReference>
<dbReference type="InterPro" id="IPR000412">
    <property type="entry name" value="ABC_2_transport"/>
</dbReference>
<keyword evidence="6" id="KW-1003">Cell membrane</keyword>
<dbReference type="EMBL" id="OBEG01000004">
    <property type="protein sequence ID" value="SNY87515.1"/>
    <property type="molecule type" value="Genomic_DNA"/>
</dbReference>
<keyword evidence="2 6" id="KW-0812">Transmembrane</keyword>
<feature type="transmembrane region" description="Helical" evidence="6">
    <location>
        <begin position="106"/>
        <end position="131"/>
    </location>
</feature>
<feature type="domain" description="ABC transmembrane type-2" evidence="7">
    <location>
        <begin position="27"/>
        <end position="254"/>
    </location>
</feature>